<evidence type="ECO:0000256" key="2">
    <source>
        <dbReference type="ARBA" id="ARBA00010617"/>
    </source>
</evidence>
<evidence type="ECO:0000256" key="5">
    <source>
        <dbReference type="ARBA" id="ARBA00023002"/>
    </source>
</evidence>
<dbReference type="InterPro" id="IPR002401">
    <property type="entry name" value="Cyt_P450_E_grp-I"/>
</dbReference>
<comment type="cofactor">
    <cofactor evidence="1 8">
        <name>heme</name>
        <dbReference type="ChEBI" id="CHEBI:30413"/>
    </cofactor>
</comment>
<comment type="similarity">
    <text evidence="2 9">Belongs to the cytochrome P450 family.</text>
</comment>
<evidence type="ECO:0000256" key="7">
    <source>
        <dbReference type="ARBA" id="ARBA00023033"/>
    </source>
</evidence>
<evidence type="ECO:0000256" key="6">
    <source>
        <dbReference type="ARBA" id="ARBA00023004"/>
    </source>
</evidence>
<dbReference type="EMBL" id="LFIW01000334">
    <property type="protein sequence ID" value="KZL87054.1"/>
    <property type="molecule type" value="Genomic_DNA"/>
</dbReference>
<dbReference type="InterPro" id="IPR001128">
    <property type="entry name" value="Cyt_P450"/>
</dbReference>
<accession>A0A161VWC0</accession>
<organism evidence="10 11">
    <name type="scientific">Colletotrichum incanum</name>
    <name type="common">Soybean anthracnose fungus</name>
    <dbReference type="NCBI Taxonomy" id="1573173"/>
    <lineage>
        <taxon>Eukaryota</taxon>
        <taxon>Fungi</taxon>
        <taxon>Dikarya</taxon>
        <taxon>Ascomycota</taxon>
        <taxon>Pezizomycotina</taxon>
        <taxon>Sordariomycetes</taxon>
        <taxon>Hypocreomycetidae</taxon>
        <taxon>Glomerellales</taxon>
        <taxon>Glomerellaceae</taxon>
        <taxon>Colletotrichum</taxon>
        <taxon>Colletotrichum spaethianum species complex</taxon>
    </lineage>
</organism>
<reference evidence="10 11" key="1">
    <citation type="submission" date="2015-06" db="EMBL/GenBank/DDBJ databases">
        <title>Survival trade-offs in plant roots during colonization by closely related pathogenic and mutualistic fungi.</title>
        <authorList>
            <person name="Hacquard S."/>
            <person name="Kracher B."/>
            <person name="Hiruma K."/>
            <person name="Weinman A."/>
            <person name="Muench P."/>
            <person name="Garrido Oter R."/>
            <person name="Ver Loren van Themaat E."/>
            <person name="Dallerey J.-F."/>
            <person name="Damm U."/>
            <person name="Henrissat B."/>
            <person name="Lespinet O."/>
            <person name="Thon M."/>
            <person name="Kemen E."/>
            <person name="McHardy A.C."/>
            <person name="Schulze-Lefert P."/>
            <person name="O'Connell R.J."/>
        </authorList>
    </citation>
    <scope>NUCLEOTIDE SEQUENCE [LARGE SCALE GENOMIC DNA]</scope>
    <source>
        <strain evidence="10 11">MAFF 238704</strain>
    </source>
</reference>
<comment type="caution">
    <text evidence="10">The sequence shown here is derived from an EMBL/GenBank/DDBJ whole genome shotgun (WGS) entry which is preliminary data.</text>
</comment>
<dbReference type="AlphaFoldDB" id="A0A161VWC0"/>
<gene>
    <name evidence="10" type="ORF">CI238_01646</name>
</gene>
<protein>
    <submittedName>
        <fullName evidence="10">Cytochrome p450</fullName>
    </submittedName>
</protein>
<evidence type="ECO:0000256" key="1">
    <source>
        <dbReference type="ARBA" id="ARBA00001971"/>
    </source>
</evidence>
<dbReference type="PANTHER" id="PTHR24305:SF230">
    <property type="entry name" value="P450, PUTATIVE (EUROFUNG)-RELATED"/>
    <property type="match status" value="1"/>
</dbReference>
<dbReference type="OrthoDB" id="1470350at2759"/>
<keyword evidence="7 9" id="KW-0503">Monooxygenase</keyword>
<dbReference type="SUPFAM" id="SSF48264">
    <property type="entry name" value="Cytochrome P450"/>
    <property type="match status" value="1"/>
</dbReference>
<dbReference type="PANTHER" id="PTHR24305">
    <property type="entry name" value="CYTOCHROME P450"/>
    <property type="match status" value="1"/>
</dbReference>
<keyword evidence="3 8" id="KW-0349">Heme</keyword>
<evidence type="ECO:0000256" key="4">
    <source>
        <dbReference type="ARBA" id="ARBA00022723"/>
    </source>
</evidence>
<dbReference type="PRINTS" id="PR00385">
    <property type="entry name" value="P450"/>
</dbReference>
<keyword evidence="11" id="KW-1185">Reference proteome</keyword>
<dbReference type="GO" id="GO:0005506">
    <property type="term" value="F:iron ion binding"/>
    <property type="evidence" value="ECO:0007669"/>
    <property type="project" value="InterPro"/>
</dbReference>
<dbReference type="Pfam" id="PF00067">
    <property type="entry name" value="p450"/>
    <property type="match status" value="1"/>
</dbReference>
<keyword evidence="4 8" id="KW-0479">Metal-binding</keyword>
<sequence>MTIFNALRHGLCLGFGLTAIYIASYIIYNIFFHPLRRFPGPLLMRATRATHCYRLWRGQLSFDILELHRKYGDVVRIAPDELAFADPSAWKEIMGHRVGGGVNGGKAPPEFEKADTFYRPIADVPRDIITAPGPEHAMLRRQLSHGFSDRSLREQEPVIMKYVDLFINRLRETVGNYERSMRGDSDGTMAEGKGYREPKQETPVDLTLWYNYCSFDIIGDLAFGEPFGCLEGRDLHPWVRTIFLMVRVGVALQTGNHFSVLRRLIMAVLSTRAMRERRLQHRDMTMQKLVRRIELGEREGPRADLIEGLLKKKDEWNLSLDQLEGNAGIIIIAGSETTATLLSGVTYLLLKHPEKMEKLVDEVRTAFEKEDEIDLTSVNKLTYMLACLDEAMRMYPPVPPGLPRIVPKGGATISGEFIPEKTMVAIHHWAMYHNEKNFKDPFTFHPERFLGDPEYASDRKEAFQPFHIGPRNCLGRKLICGDISLAYVEMRIMLARLLWNFDLVLADDSKQWMETQKIYTLWEKGSLNVYLRPVERG</sequence>
<dbReference type="PROSITE" id="PS00086">
    <property type="entry name" value="CYTOCHROME_P450"/>
    <property type="match status" value="1"/>
</dbReference>
<name>A0A161VWC0_COLIC</name>
<dbReference type="STRING" id="1573173.A0A161VWC0"/>
<proteinExistence type="inferred from homology"/>
<dbReference type="PRINTS" id="PR00463">
    <property type="entry name" value="EP450I"/>
</dbReference>
<keyword evidence="5 9" id="KW-0560">Oxidoreductase</keyword>
<evidence type="ECO:0000313" key="10">
    <source>
        <dbReference type="EMBL" id="KZL87054.1"/>
    </source>
</evidence>
<dbReference type="GO" id="GO:0020037">
    <property type="term" value="F:heme binding"/>
    <property type="evidence" value="ECO:0007669"/>
    <property type="project" value="InterPro"/>
</dbReference>
<dbReference type="Proteomes" id="UP000076584">
    <property type="component" value="Unassembled WGS sequence"/>
</dbReference>
<dbReference type="Gene3D" id="1.10.630.10">
    <property type="entry name" value="Cytochrome P450"/>
    <property type="match status" value="1"/>
</dbReference>
<dbReference type="InterPro" id="IPR036396">
    <property type="entry name" value="Cyt_P450_sf"/>
</dbReference>
<evidence type="ECO:0000313" key="11">
    <source>
        <dbReference type="Proteomes" id="UP000076584"/>
    </source>
</evidence>
<feature type="binding site" description="axial binding residue" evidence="8">
    <location>
        <position position="473"/>
    </location>
    <ligand>
        <name>heme</name>
        <dbReference type="ChEBI" id="CHEBI:30413"/>
    </ligand>
    <ligandPart>
        <name>Fe</name>
        <dbReference type="ChEBI" id="CHEBI:18248"/>
    </ligandPart>
</feature>
<evidence type="ECO:0000256" key="3">
    <source>
        <dbReference type="ARBA" id="ARBA00022617"/>
    </source>
</evidence>
<evidence type="ECO:0000256" key="9">
    <source>
        <dbReference type="RuleBase" id="RU000461"/>
    </source>
</evidence>
<dbReference type="GO" id="GO:0016705">
    <property type="term" value="F:oxidoreductase activity, acting on paired donors, with incorporation or reduction of molecular oxygen"/>
    <property type="evidence" value="ECO:0007669"/>
    <property type="project" value="InterPro"/>
</dbReference>
<dbReference type="CDD" id="cd11058">
    <property type="entry name" value="CYP60B-like"/>
    <property type="match status" value="1"/>
</dbReference>
<keyword evidence="6 8" id="KW-0408">Iron</keyword>
<dbReference type="InterPro" id="IPR050121">
    <property type="entry name" value="Cytochrome_P450_monoxygenase"/>
</dbReference>
<dbReference type="GO" id="GO:0004497">
    <property type="term" value="F:monooxygenase activity"/>
    <property type="evidence" value="ECO:0007669"/>
    <property type="project" value="UniProtKB-KW"/>
</dbReference>
<evidence type="ECO:0000256" key="8">
    <source>
        <dbReference type="PIRSR" id="PIRSR602401-1"/>
    </source>
</evidence>
<dbReference type="InterPro" id="IPR017972">
    <property type="entry name" value="Cyt_P450_CS"/>
</dbReference>